<name>A0A3B7MHX5_9CYAN</name>
<keyword evidence="2" id="KW-1185">Reference proteome</keyword>
<sequence>MTLSLSFLATIDAPPMAHTEHVHIDLADCGDRQWIEQITAAARTYRRGSVRMNAMAYAAVRYWFAEMGINADPFLSTVELPIFWEFVNGTLLKTAIGQVLIVPDITIELDECRIPQEWLHIDAWKPDYILGVQVFAEEAQVRLWGYAPSSSVNRSAIDTLSRTYILDREEMIEDVPLLAALPACHHIPVPSPAATAISTATLQQIASGEILLPRLVLPLEDWLPIIGQPRHRLDLFLACHPQRLSLWLYAKTKGMSNLLGQVWQDVQELLEEGAMINPYLSWKLGWTSPEWALRSNDTLEAMQAEAQLRQALETEDCRQAVALLKELIATTADEGLRWMAAECLHAKDATAPEAGVWKTRTVDLGLALGGQSLSLVMAVLPRDEVSANILVRVSALKAGETLPPDLVLTITEANGNTFAQVTSRQQDQAVQYKFWGQLGETFGITLAYRDARITETFVV</sequence>
<dbReference type="EMBL" id="CP032152">
    <property type="protein sequence ID" value="AXY67470.1"/>
    <property type="molecule type" value="Genomic_DNA"/>
</dbReference>
<accession>A0A3B7MHX5</accession>
<dbReference type="KEGG" id="tsq:D3A95_02925"/>
<dbReference type="Pfam" id="PF08852">
    <property type="entry name" value="DUF1822"/>
    <property type="match status" value="1"/>
</dbReference>
<reference evidence="2" key="1">
    <citation type="submission" date="2018-09" db="EMBL/GenBank/DDBJ databases">
        <title>Complete genome sequence of thermophilic cyanobacteria strain Thermosynechococcus elongatus PKUAC-SCTE542.</title>
        <authorList>
            <person name="Liang Y."/>
            <person name="Tang J."/>
            <person name="Daroch M."/>
        </authorList>
    </citation>
    <scope>NUCLEOTIDE SEQUENCE [LARGE SCALE GENOMIC DNA]</scope>
    <source>
        <strain evidence="2">E542</strain>
    </source>
</reference>
<gene>
    <name evidence="1" type="ORF">D3A95_02925</name>
</gene>
<evidence type="ECO:0000313" key="2">
    <source>
        <dbReference type="Proteomes" id="UP000261812"/>
    </source>
</evidence>
<proteinExistence type="predicted"/>
<dbReference type="RefSeq" id="WP_181496166.1">
    <property type="nucleotide sequence ID" value="NZ_CP032152.1"/>
</dbReference>
<organism evidence="1 2">
    <name type="scientific">Thermosynechococcus sichuanensis E542</name>
    <dbReference type="NCBI Taxonomy" id="2016101"/>
    <lineage>
        <taxon>Bacteria</taxon>
        <taxon>Bacillati</taxon>
        <taxon>Cyanobacteriota</taxon>
        <taxon>Cyanophyceae</taxon>
        <taxon>Acaryochloridales</taxon>
        <taxon>Thermosynechococcaceae</taxon>
        <taxon>Thermosynechococcus</taxon>
        <taxon>Thermosynechococcus sichuanensis</taxon>
    </lineage>
</organism>
<protein>
    <submittedName>
        <fullName evidence="1">DUF1822 family protein</fullName>
    </submittedName>
</protein>
<dbReference type="AlphaFoldDB" id="A0A3B7MHX5"/>
<dbReference type="InterPro" id="IPR014951">
    <property type="entry name" value="DUF1822"/>
</dbReference>
<evidence type="ECO:0000313" key="1">
    <source>
        <dbReference type="EMBL" id="AXY67470.1"/>
    </source>
</evidence>
<dbReference type="Proteomes" id="UP000261812">
    <property type="component" value="Chromosome"/>
</dbReference>